<evidence type="ECO:0000256" key="1">
    <source>
        <dbReference type="ARBA" id="ARBA00023186"/>
    </source>
</evidence>
<feature type="compositionally biased region" description="Polar residues" evidence="2">
    <location>
        <begin position="324"/>
        <end position="335"/>
    </location>
</feature>
<dbReference type="PANTHER" id="PTHR43888">
    <property type="entry name" value="DNAJ-LIKE-2, ISOFORM A-RELATED"/>
    <property type="match status" value="1"/>
</dbReference>
<accession>A0AAW0K5C1</accession>
<name>A0AAW0K5C1_MYOGA</name>
<dbReference type="AlphaFoldDB" id="A0AAW0K5C1"/>
<evidence type="ECO:0000256" key="2">
    <source>
        <dbReference type="SAM" id="MobiDB-lite"/>
    </source>
</evidence>
<dbReference type="InterPro" id="IPR044713">
    <property type="entry name" value="DNJA1/2-like"/>
</dbReference>
<keyword evidence="4" id="KW-1185">Reference proteome</keyword>
<feature type="region of interest" description="Disordered" evidence="2">
    <location>
        <begin position="26"/>
        <end position="56"/>
    </location>
</feature>
<feature type="region of interest" description="Disordered" evidence="2">
    <location>
        <begin position="303"/>
        <end position="337"/>
    </location>
</feature>
<reference evidence="3 4" key="1">
    <citation type="journal article" date="2023" name="bioRxiv">
        <title>Conserved and derived expression patterns and positive selection on dental genes reveal complex evolutionary context of ever-growing rodent molars.</title>
        <authorList>
            <person name="Calamari Z.T."/>
            <person name="Song A."/>
            <person name="Cohen E."/>
            <person name="Akter M."/>
            <person name="Roy R.D."/>
            <person name="Hallikas O."/>
            <person name="Christensen M.M."/>
            <person name="Li P."/>
            <person name="Marangoni P."/>
            <person name="Jernvall J."/>
            <person name="Klein O.D."/>
        </authorList>
    </citation>
    <scope>NUCLEOTIDE SEQUENCE [LARGE SCALE GENOMIC DNA]</scope>
    <source>
        <strain evidence="3">V071</strain>
    </source>
</reference>
<evidence type="ECO:0000313" key="4">
    <source>
        <dbReference type="Proteomes" id="UP001488838"/>
    </source>
</evidence>
<protein>
    <submittedName>
        <fullName evidence="3">Uncharacterized protein</fullName>
    </submittedName>
</protein>
<dbReference type="Proteomes" id="UP001488838">
    <property type="component" value="Unassembled WGS sequence"/>
</dbReference>
<gene>
    <name evidence="3" type="ORF">U0070_017700</name>
</gene>
<dbReference type="EMBL" id="JBBHLL010000004">
    <property type="protein sequence ID" value="KAK7834514.1"/>
    <property type="molecule type" value="Genomic_DNA"/>
</dbReference>
<proteinExistence type="predicted"/>
<sequence length="357" mass="39126">KNPRGEIPHGYEVLFDVKERKLYDKEGKQAIKEDGEAGDSDSPTGIFAMSFGKGGGCREEGEAKDACIEGTMRNLAPHKNVTHDKCEGQDAKRQQESDVATVCGRYRNGVVQQIQSVCTDCQGRADEISSNIQKLNEKKLVQEKPLKAHTDRDRCKSCLKHCSVSKGNFHLEDQGTTVLTFHSHQIATRQGTEETNEVAHVEWVDFDPNQERWCPENGDVQESSRHHSGADVLAGDSAAISDNGDGDGKVYCYSAQPKTPVECFQKVYPIQSAVYGHTISSLLFSQDTLDSAPDHCLGVSLETRERPTSAVSQNYIPKPHCGSPPQSSSKTSLTAPSDVIEDILDVLRTTTSTGEKD</sequence>
<comment type="caution">
    <text evidence="3">The sequence shown here is derived from an EMBL/GenBank/DDBJ whole genome shotgun (WGS) entry which is preliminary data.</text>
</comment>
<keyword evidence="1" id="KW-0143">Chaperone</keyword>
<organism evidence="3 4">
    <name type="scientific">Myodes glareolus</name>
    <name type="common">Bank vole</name>
    <name type="synonym">Clethrionomys glareolus</name>
    <dbReference type="NCBI Taxonomy" id="447135"/>
    <lineage>
        <taxon>Eukaryota</taxon>
        <taxon>Metazoa</taxon>
        <taxon>Chordata</taxon>
        <taxon>Craniata</taxon>
        <taxon>Vertebrata</taxon>
        <taxon>Euteleostomi</taxon>
        <taxon>Mammalia</taxon>
        <taxon>Eutheria</taxon>
        <taxon>Euarchontoglires</taxon>
        <taxon>Glires</taxon>
        <taxon>Rodentia</taxon>
        <taxon>Myomorpha</taxon>
        <taxon>Muroidea</taxon>
        <taxon>Cricetidae</taxon>
        <taxon>Arvicolinae</taxon>
        <taxon>Myodes</taxon>
    </lineage>
</organism>
<feature type="compositionally biased region" description="Basic and acidic residues" evidence="2">
    <location>
        <begin position="26"/>
        <end position="35"/>
    </location>
</feature>
<feature type="non-terminal residue" evidence="3">
    <location>
        <position position="1"/>
    </location>
</feature>
<dbReference type="GO" id="GO:0030544">
    <property type="term" value="F:Hsp70 protein binding"/>
    <property type="evidence" value="ECO:0007669"/>
    <property type="project" value="InterPro"/>
</dbReference>
<evidence type="ECO:0000313" key="3">
    <source>
        <dbReference type="EMBL" id="KAK7834514.1"/>
    </source>
</evidence>
<dbReference type="GO" id="GO:0006457">
    <property type="term" value="P:protein folding"/>
    <property type="evidence" value="ECO:0007669"/>
    <property type="project" value="InterPro"/>
</dbReference>